<dbReference type="Proteomes" id="UP000036406">
    <property type="component" value="Chromosome"/>
</dbReference>
<dbReference type="EMBL" id="CP011494">
    <property type="protein sequence ID" value="AKO52947.1"/>
    <property type="molecule type" value="Genomic_DNA"/>
</dbReference>
<proteinExistence type="predicted"/>
<keyword evidence="3" id="KW-0276">Fatty acid metabolism</keyword>
<evidence type="ECO:0000313" key="5">
    <source>
        <dbReference type="EMBL" id="AKO52947.1"/>
    </source>
</evidence>
<dbReference type="InterPro" id="IPR029069">
    <property type="entry name" value="HotDog_dom_sf"/>
</dbReference>
<accession>A0A0H4ID62</accession>
<evidence type="ECO:0000256" key="3">
    <source>
        <dbReference type="ARBA" id="ARBA00022832"/>
    </source>
</evidence>
<keyword evidence="6" id="KW-1185">Reference proteome</keyword>
<dbReference type="PANTHER" id="PTHR12418:SF19">
    <property type="entry name" value="ACYL-COENZYME A THIOESTERASE THEM4"/>
    <property type="match status" value="1"/>
</dbReference>
<sequence length="175" mass="19091">MTNSSVALQDSSTPNGQCFGCGPLHPEGLQIKSHWSDDSESVICRFTPDTRYIGWPGLVYGGLIAMLVDCHSNHTAIAYHYRQDGRTAGDGEEPIECVTGHLGISYKKPTPMGVELILKAWVEGEVARKSRVICEVWAGDIMTCRGDSVFVRVQADKLRAQARKMIADLGIPGDV</sequence>
<keyword evidence="1" id="KW-0963">Cytoplasm</keyword>
<keyword evidence="2" id="KW-0378">Hydrolase</keyword>
<dbReference type="InterPro" id="IPR052365">
    <property type="entry name" value="THEM4/THEM5_acyl-CoA_thioest"/>
</dbReference>
<dbReference type="SUPFAM" id="SSF54637">
    <property type="entry name" value="Thioesterase/thiol ester dehydrase-isomerase"/>
    <property type="match status" value="1"/>
</dbReference>
<gene>
    <name evidence="5" type="ORF">ABA45_11455</name>
</gene>
<protein>
    <submittedName>
        <fullName evidence="5">Thioesterase</fullName>
    </submittedName>
</protein>
<evidence type="ECO:0000256" key="2">
    <source>
        <dbReference type="ARBA" id="ARBA00022801"/>
    </source>
</evidence>
<reference evidence="5 6" key="1">
    <citation type="submission" date="2015-05" db="EMBL/GenBank/DDBJ databases">
        <title>Complete genome of Marinobacter psychrophilus strain 20041T isolated from sea-ice of the Canadian Basin.</title>
        <authorList>
            <person name="Song L."/>
            <person name="Ren L."/>
            <person name="Yu Y."/>
            <person name="Wang X."/>
        </authorList>
    </citation>
    <scope>NUCLEOTIDE SEQUENCE [LARGE SCALE GENOMIC DNA]</scope>
    <source>
        <strain evidence="5 6">20041</strain>
    </source>
</reference>
<dbReference type="PANTHER" id="PTHR12418">
    <property type="entry name" value="ACYL-COENZYME A THIOESTERASE THEM4"/>
    <property type="match status" value="1"/>
</dbReference>
<name>A0A0H4ID62_9GAMM</name>
<dbReference type="RefSeq" id="WP_048386239.1">
    <property type="nucleotide sequence ID" value="NZ_CP011494.1"/>
</dbReference>
<evidence type="ECO:0000313" key="6">
    <source>
        <dbReference type="Proteomes" id="UP000036406"/>
    </source>
</evidence>
<dbReference type="PATRIC" id="fig|330734.3.peg.2402"/>
<evidence type="ECO:0000256" key="1">
    <source>
        <dbReference type="ARBA" id="ARBA00022490"/>
    </source>
</evidence>
<dbReference type="Gene3D" id="3.10.129.10">
    <property type="entry name" value="Hotdog Thioesterase"/>
    <property type="match status" value="1"/>
</dbReference>
<dbReference type="GO" id="GO:0016787">
    <property type="term" value="F:hydrolase activity"/>
    <property type="evidence" value="ECO:0007669"/>
    <property type="project" value="UniProtKB-KW"/>
</dbReference>
<evidence type="ECO:0000256" key="4">
    <source>
        <dbReference type="ARBA" id="ARBA00023098"/>
    </source>
</evidence>
<keyword evidence="4" id="KW-0443">Lipid metabolism</keyword>
<dbReference type="KEGG" id="mpq:ABA45_11455"/>
<dbReference type="AlphaFoldDB" id="A0A0H4ID62"/>
<organism evidence="5 6">
    <name type="scientific">Marinobacter psychrophilus</name>
    <dbReference type="NCBI Taxonomy" id="330734"/>
    <lineage>
        <taxon>Bacteria</taxon>
        <taxon>Pseudomonadati</taxon>
        <taxon>Pseudomonadota</taxon>
        <taxon>Gammaproteobacteria</taxon>
        <taxon>Pseudomonadales</taxon>
        <taxon>Marinobacteraceae</taxon>
        <taxon>Marinobacter</taxon>
    </lineage>
</organism>
<dbReference type="GO" id="GO:0006631">
    <property type="term" value="P:fatty acid metabolic process"/>
    <property type="evidence" value="ECO:0007669"/>
    <property type="project" value="UniProtKB-KW"/>
</dbReference>